<dbReference type="SMART" id="SM00194">
    <property type="entry name" value="PTPc"/>
    <property type="match status" value="2"/>
</dbReference>
<dbReference type="GO" id="GO:0016020">
    <property type="term" value="C:membrane"/>
    <property type="evidence" value="ECO:0007669"/>
    <property type="project" value="UniProtKB-SubCell"/>
</dbReference>
<feature type="compositionally biased region" description="Low complexity" evidence="13">
    <location>
        <begin position="1068"/>
        <end position="1080"/>
    </location>
</feature>
<dbReference type="PRINTS" id="PR00700">
    <property type="entry name" value="PRTYPHPHTASE"/>
</dbReference>
<dbReference type="InterPro" id="IPR029021">
    <property type="entry name" value="Prot-tyrosine_phosphatase-like"/>
</dbReference>
<dbReference type="SMART" id="SM00408">
    <property type="entry name" value="IGc2"/>
    <property type="match status" value="1"/>
</dbReference>
<dbReference type="InterPro" id="IPR007110">
    <property type="entry name" value="Ig-like_dom"/>
</dbReference>
<dbReference type="EMBL" id="IACT01003397">
    <property type="protein sequence ID" value="LAC22642.1"/>
    <property type="molecule type" value="mRNA"/>
</dbReference>
<evidence type="ECO:0000256" key="6">
    <source>
        <dbReference type="ARBA" id="ARBA00022801"/>
    </source>
</evidence>
<dbReference type="InterPro" id="IPR000387">
    <property type="entry name" value="Tyr_Pase_dom"/>
</dbReference>
<dbReference type="PANTHER" id="PTHR19134:SF495">
    <property type="entry name" value="TYROSINE-PROTEIN PHOSPHATASE 69D"/>
    <property type="match status" value="1"/>
</dbReference>
<reference evidence="19" key="1">
    <citation type="submission" date="2017-11" db="EMBL/GenBank/DDBJ databases">
        <title>The sensing device of the deep-sea amphipod.</title>
        <authorList>
            <person name="Kobayashi H."/>
            <person name="Nagahama T."/>
            <person name="Arai W."/>
            <person name="Sasagawa Y."/>
            <person name="Umeda M."/>
            <person name="Hayashi T."/>
            <person name="Nikaido I."/>
            <person name="Watanabe H."/>
            <person name="Oguri K."/>
            <person name="Kitazato H."/>
            <person name="Fujioka K."/>
            <person name="Kido Y."/>
            <person name="Takami H."/>
        </authorList>
    </citation>
    <scope>NUCLEOTIDE SEQUENCE</scope>
    <source>
        <tissue evidence="19">Whole body</tissue>
    </source>
</reference>
<evidence type="ECO:0000259" key="16">
    <source>
        <dbReference type="PROSITE" id="PS50056"/>
    </source>
</evidence>
<dbReference type="Gene3D" id="2.60.40.10">
    <property type="entry name" value="Immunoglobulins"/>
    <property type="match status" value="2"/>
</dbReference>
<comment type="catalytic activity">
    <reaction evidence="12">
        <text>O-phospho-L-tyrosyl-[protein] + H2O = L-tyrosyl-[protein] + phosphate</text>
        <dbReference type="Rhea" id="RHEA:10684"/>
        <dbReference type="Rhea" id="RHEA-COMP:10136"/>
        <dbReference type="Rhea" id="RHEA-COMP:20101"/>
        <dbReference type="ChEBI" id="CHEBI:15377"/>
        <dbReference type="ChEBI" id="CHEBI:43474"/>
        <dbReference type="ChEBI" id="CHEBI:46858"/>
        <dbReference type="ChEBI" id="CHEBI:61978"/>
        <dbReference type="EC" id="3.1.3.48"/>
    </reaction>
</comment>
<dbReference type="FunFam" id="3.90.190.10:FF:000102">
    <property type="entry name" value="Receptor-type tyrosine-protein phosphatase"/>
    <property type="match status" value="1"/>
</dbReference>
<evidence type="ECO:0000256" key="9">
    <source>
        <dbReference type="ARBA" id="ARBA00023157"/>
    </source>
</evidence>
<dbReference type="SMART" id="SM00060">
    <property type="entry name" value="FN3"/>
    <property type="match status" value="2"/>
</dbReference>
<evidence type="ECO:0000256" key="7">
    <source>
        <dbReference type="ARBA" id="ARBA00022912"/>
    </source>
</evidence>
<dbReference type="InterPro" id="IPR013098">
    <property type="entry name" value="Ig_I-set"/>
</dbReference>
<dbReference type="Gene3D" id="3.90.190.10">
    <property type="entry name" value="Protein tyrosine phosphatase superfamily"/>
    <property type="match status" value="2"/>
</dbReference>
<protein>
    <recommendedName>
        <fullName evidence="3">protein-tyrosine-phosphatase</fullName>
        <ecNumber evidence="3">3.1.3.48</ecNumber>
    </recommendedName>
</protein>
<feature type="domain" description="Tyrosine-protein phosphatase" evidence="15">
    <location>
        <begin position="900"/>
        <end position="1197"/>
    </location>
</feature>
<evidence type="ECO:0000256" key="5">
    <source>
        <dbReference type="ARBA" id="ARBA00022737"/>
    </source>
</evidence>
<dbReference type="InterPro" id="IPR036116">
    <property type="entry name" value="FN3_sf"/>
</dbReference>
<evidence type="ECO:0000256" key="12">
    <source>
        <dbReference type="ARBA" id="ARBA00051722"/>
    </source>
</evidence>
<feature type="domain" description="Ig-like" evidence="17">
    <location>
        <begin position="124"/>
        <end position="205"/>
    </location>
</feature>
<feature type="domain" description="Tyrosine specific protein phosphatases" evidence="16">
    <location>
        <begin position="1409"/>
        <end position="1485"/>
    </location>
</feature>
<evidence type="ECO:0000256" key="14">
    <source>
        <dbReference type="SAM" id="Phobius"/>
    </source>
</evidence>
<dbReference type="GO" id="GO:0004725">
    <property type="term" value="F:protein tyrosine phosphatase activity"/>
    <property type="evidence" value="ECO:0007669"/>
    <property type="project" value="UniProtKB-EC"/>
</dbReference>
<keyword evidence="9" id="KW-1015">Disulfide bond</keyword>
<keyword evidence="7" id="KW-0904">Protein phosphatase</keyword>
<dbReference type="PROSITE" id="PS00383">
    <property type="entry name" value="TYR_PHOSPHATASE_1"/>
    <property type="match status" value="2"/>
</dbReference>
<comment type="subcellular location">
    <subcellularLocation>
        <location evidence="1">Membrane</location>
        <topology evidence="1">Single-pass membrane protein</topology>
    </subcellularLocation>
</comment>
<evidence type="ECO:0000256" key="11">
    <source>
        <dbReference type="ARBA" id="ARBA00023319"/>
    </source>
</evidence>
<name>A0A6A7FX48_9CRUS</name>
<dbReference type="Pfam" id="PF07679">
    <property type="entry name" value="I-set"/>
    <property type="match status" value="1"/>
</dbReference>
<dbReference type="PROSITE" id="PS50835">
    <property type="entry name" value="IG_LIKE"/>
    <property type="match status" value="1"/>
</dbReference>
<dbReference type="InterPro" id="IPR036179">
    <property type="entry name" value="Ig-like_dom_sf"/>
</dbReference>
<keyword evidence="6" id="KW-0378">Hydrolase</keyword>
<dbReference type="SMART" id="SM00409">
    <property type="entry name" value="IG"/>
    <property type="match status" value="2"/>
</dbReference>
<keyword evidence="14" id="KW-0812">Transmembrane</keyword>
<dbReference type="PROSITE" id="PS50853">
    <property type="entry name" value="FN3"/>
    <property type="match status" value="1"/>
</dbReference>
<dbReference type="CDD" id="cd00063">
    <property type="entry name" value="FN3"/>
    <property type="match status" value="1"/>
</dbReference>
<dbReference type="InterPro" id="IPR003598">
    <property type="entry name" value="Ig_sub2"/>
</dbReference>
<evidence type="ECO:0000256" key="4">
    <source>
        <dbReference type="ARBA" id="ARBA00022729"/>
    </source>
</evidence>
<dbReference type="PROSITE" id="PS50056">
    <property type="entry name" value="TYR_PHOSPHATASE_2"/>
    <property type="match status" value="2"/>
</dbReference>
<feature type="domain" description="Fibronectin type-III" evidence="18">
    <location>
        <begin position="325"/>
        <end position="426"/>
    </location>
</feature>
<dbReference type="Pfam" id="PF00102">
    <property type="entry name" value="Y_phosphatase"/>
    <property type="match status" value="2"/>
</dbReference>
<dbReference type="PROSITE" id="PS50055">
    <property type="entry name" value="TYR_PHOSPHATASE_PTP"/>
    <property type="match status" value="2"/>
</dbReference>
<keyword evidence="4" id="KW-0732">Signal</keyword>
<dbReference type="InterPro" id="IPR050348">
    <property type="entry name" value="Protein-Tyr_Phosphatase"/>
</dbReference>
<dbReference type="InterPro" id="IPR016130">
    <property type="entry name" value="Tyr_Pase_AS"/>
</dbReference>
<keyword evidence="11" id="KW-0393">Immunoglobulin domain</keyword>
<dbReference type="GO" id="GO:0048666">
    <property type="term" value="P:neuron development"/>
    <property type="evidence" value="ECO:0007669"/>
    <property type="project" value="UniProtKB-ARBA"/>
</dbReference>
<feature type="domain" description="Tyrosine-protein phosphatase" evidence="15">
    <location>
        <begin position="1230"/>
        <end position="1494"/>
    </location>
</feature>
<dbReference type="InterPro" id="IPR003599">
    <property type="entry name" value="Ig_sub"/>
</dbReference>
<dbReference type="InterPro" id="IPR003595">
    <property type="entry name" value="Tyr_Pase_cat"/>
</dbReference>
<feature type="domain" description="Tyrosine specific protein phosphatases" evidence="16">
    <location>
        <begin position="1117"/>
        <end position="1188"/>
    </location>
</feature>
<dbReference type="InterPro" id="IPR000242">
    <property type="entry name" value="PTP_cat"/>
</dbReference>
<dbReference type="CDD" id="cd00047">
    <property type="entry name" value="PTPc"/>
    <property type="match status" value="2"/>
</dbReference>
<evidence type="ECO:0000256" key="1">
    <source>
        <dbReference type="ARBA" id="ARBA00004167"/>
    </source>
</evidence>
<evidence type="ECO:0000256" key="3">
    <source>
        <dbReference type="ARBA" id="ARBA00013064"/>
    </source>
</evidence>
<feature type="transmembrane region" description="Helical" evidence="14">
    <location>
        <begin position="808"/>
        <end position="834"/>
    </location>
</feature>
<evidence type="ECO:0000256" key="13">
    <source>
        <dbReference type="SAM" id="MobiDB-lite"/>
    </source>
</evidence>
<dbReference type="InterPro" id="IPR013783">
    <property type="entry name" value="Ig-like_fold"/>
</dbReference>
<sequence>MPVLASSNATLQCVGYGHAVYWKRGKRNITNDDYRYVIETASLEDPILNEEENAAEEEEAEGSAAITEAPGADASPQQQRLVSTLSITDVGLQDADHYHCLYTSAQADVPSAERSLMLRVLAAPVLLTVGNSSEGVVGEKVSVSCTFESNPPPSITWLKNKTSLDQDKRFKVVSRNESNMHLSELVLDNATLKDNGTYQCYAENSVGDAEHPGQPYLIMHAVPTVEWVTARSLGPEDIQLVWQVQENMAQLRDIEIWISDDGSESNAGLWKKLEADVQSVVLDDGLVDAVKGGGRTVAVWLRVNTMSGLQVLSQQRNVTMLREVPEYIPTASFRGSTLSSLTVAWSKPDSQQESYVSYFLLSLTDVKTGATQQVVKPVNITTHEFTNLNIGTQFNFTVGACMGVYEARLRDCGTPSPVITGNTLYNPPESVEDVVVTCKHDPYSGWFVEVRWTPVQGAREQGTIGHFKLELKSIAKYVDEEGQQRYEDEIREENVSVNFTSYTFAQASANTHYTVKVYAGIKHMYSRALKGQCSMSAWLPRQYRLQWWKAKPPAATATAVPSPASADYTAASYTSDSSVPQPSLLKLPVPTISQRNGTICCYRIVVVKLAANSDIDDLGAAEKLQLHSHRHVHLTPASLAYVAEAFTGRLKDRYLILGDNKTVGGNWSEGCGGCVDTPSGDAEGSPAGTLKSLQGTFAPTNAQHTTSSAARAATPGGGVLPTAALLPSLGQRRGARSPETDYRIVDGLLSSQHNYTGFLILTVKGVDGRPMHRYSEYFNKIQPIMTDGPSTTTSSSSATDTIDCTDNMVILIAIGVLLFLLIVTISLCALLLFYKRRNKHLEDELVYNESMSGSLGRKIFRSLRKSNTLMSQNSIDVKPINKEDLVHIYLENIKDSELGFRREYEALPEKFVDRSSRMSEQLENGCKNRYPDIKAYDQTRVKLQPSITHPSDYINANFVLGYKERKKFICAQGPMDATVDDFWRMIVEQGCGICVMLTNLEENGKVKCVKYWPEAGQPKTFDNITVRLVKEKSYADYIVRTLRAEWMVQSVGSNTELNNKGVVGGEGSTSTNTSNASNSIHSNSASITEEMKYHEVEQYHYLMWKDFVAPEHPVGILAFLRRMNEAYSHEKGPLLVHCSAGVGRTGTLVALDSLVIELDEEHQASVYNLICDLRHQRNFLVQSLKQYVFIHRALMEYAQFGSTEQTPQELREAYVKHVNQVQQQAALPILFQQFDLLSKVIEERKSLTVATSEENKNRNRYDFILPYDSNRVILSPITGKPLNTYINASFVGGFDLDEHFIVTQDPLENTVSDFWRVIYEQDVTTLVMLSELGSGDHLCTRYWPEEDVEASHEMIRVKLLSSESYPKFSSRVFQVSNSKTGDSRQVTQFQYVGWSGMLGEVPVGTYGLMEIINRVQSHIHANLSASMPAPVLVHCSGGGDRCSVYVCLNNCLRHLRREGRVDVFQIARKIRSLRQFMLQEPTQYEFCYKALIEYIDSKGLDNI</sequence>
<dbReference type="SMART" id="SM00404">
    <property type="entry name" value="PTPc_motif"/>
    <property type="match status" value="2"/>
</dbReference>
<dbReference type="PANTHER" id="PTHR19134">
    <property type="entry name" value="RECEPTOR-TYPE TYROSINE-PROTEIN PHOSPHATASE"/>
    <property type="match status" value="1"/>
</dbReference>
<dbReference type="SUPFAM" id="SSF49265">
    <property type="entry name" value="Fibronectin type III"/>
    <property type="match status" value="1"/>
</dbReference>
<keyword evidence="8 14" id="KW-0472">Membrane</keyword>
<dbReference type="CDD" id="cd00096">
    <property type="entry name" value="Ig"/>
    <property type="match status" value="1"/>
</dbReference>
<dbReference type="FunFam" id="2.60.40.10:FF:000032">
    <property type="entry name" value="palladin isoform X1"/>
    <property type="match status" value="1"/>
</dbReference>
<keyword evidence="5" id="KW-0677">Repeat</keyword>
<comment type="similarity">
    <text evidence="2">Belongs to the protein-tyrosine phosphatase family. Receptor class 2A subfamily.</text>
</comment>
<organism evidence="19">
    <name type="scientific">Hirondellea gigas</name>
    <dbReference type="NCBI Taxonomy" id="1518452"/>
    <lineage>
        <taxon>Eukaryota</taxon>
        <taxon>Metazoa</taxon>
        <taxon>Ecdysozoa</taxon>
        <taxon>Arthropoda</taxon>
        <taxon>Crustacea</taxon>
        <taxon>Multicrustacea</taxon>
        <taxon>Malacostraca</taxon>
        <taxon>Eumalacostraca</taxon>
        <taxon>Peracarida</taxon>
        <taxon>Amphipoda</taxon>
        <taxon>Amphilochidea</taxon>
        <taxon>Lysianassida</taxon>
        <taxon>Lysianassidira</taxon>
        <taxon>Lysianassoidea</taxon>
        <taxon>Lysianassidae</taxon>
        <taxon>Hirondellea</taxon>
    </lineage>
</organism>
<evidence type="ECO:0000259" key="17">
    <source>
        <dbReference type="PROSITE" id="PS50835"/>
    </source>
</evidence>
<dbReference type="EC" id="3.1.3.48" evidence="3"/>
<evidence type="ECO:0000256" key="8">
    <source>
        <dbReference type="ARBA" id="ARBA00023136"/>
    </source>
</evidence>
<dbReference type="SUPFAM" id="SSF52799">
    <property type="entry name" value="(Phosphotyrosine protein) phosphatases II"/>
    <property type="match status" value="2"/>
</dbReference>
<evidence type="ECO:0000256" key="2">
    <source>
        <dbReference type="ARBA" id="ARBA00010504"/>
    </source>
</evidence>
<dbReference type="SUPFAM" id="SSF48726">
    <property type="entry name" value="Immunoglobulin"/>
    <property type="match status" value="2"/>
</dbReference>
<accession>A0A6A7FX48</accession>
<dbReference type="GO" id="GO:0009653">
    <property type="term" value="P:anatomical structure morphogenesis"/>
    <property type="evidence" value="ECO:0007669"/>
    <property type="project" value="UniProtKB-ARBA"/>
</dbReference>
<dbReference type="InterPro" id="IPR003961">
    <property type="entry name" value="FN3_dom"/>
</dbReference>
<evidence type="ECO:0000259" key="15">
    <source>
        <dbReference type="PROSITE" id="PS50055"/>
    </source>
</evidence>
<feature type="region of interest" description="Disordered" evidence="13">
    <location>
        <begin position="1059"/>
        <end position="1080"/>
    </location>
</feature>
<keyword evidence="10" id="KW-0675">Receptor</keyword>
<evidence type="ECO:0000256" key="10">
    <source>
        <dbReference type="ARBA" id="ARBA00023170"/>
    </source>
</evidence>
<evidence type="ECO:0000259" key="18">
    <source>
        <dbReference type="PROSITE" id="PS50853"/>
    </source>
</evidence>
<keyword evidence="14" id="KW-1133">Transmembrane helix</keyword>
<evidence type="ECO:0000313" key="19">
    <source>
        <dbReference type="EMBL" id="LAC22642.1"/>
    </source>
</evidence>
<proteinExistence type="evidence at transcript level"/>